<dbReference type="InterPro" id="IPR003715">
    <property type="entry name" value="Poly_export_N"/>
</dbReference>
<dbReference type="Pfam" id="PF10531">
    <property type="entry name" value="SLBB"/>
    <property type="match status" value="1"/>
</dbReference>
<evidence type="ECO:0000256" key="1">
    <source>
        <dbReference type="ARBA" id="ARBA00022729"/>
    </source>
</evidence>
<dbReference type="InterPro" id="IPR049712">
    <property type="entry name" value="Poly_export"/>
</dbReference>
<evidence type="ECO:0000313" key="5">
    <source>
        <dbReference type="EMBL" id="GAA0861749.1"/>
    </source>
</evidence>
<protein>
    <recommendedName>
        <fullName evidence="7">Sugar transporter</fullName>
    </recommendedName>
</protein>
<dbReference type="PANTHER" id="PTHR33619:SF3">
    <property type="entry name" value="POLYSACCHARIDE EXPORT PROTEIN GFCE-RELATED"/>
    <property type="match status" value="1"/>
</dbReference>
<evidence type="ECO:0000259" key="4">
    <source>
        <dbReference type="Pfam" id="PF10531"/>
    </source>
</evidence>
<name>A0ABN1LYB1_9SPHN</name>
<comment type="caution">
    <text evidence="5">The sequence shown here is derived from an EMBL/GenBank/DDBJ whole genome shotgun (WGS) entry which is preliminary data.</text>
</comment>
<dbReference type="PANTHER" id="PTHR33619">
    <property type="entry name" value="POLYSACCHARIDE EXPORT PROTEIN GFCE-RELATED"/>
    <property type="match status" value="1"/>
</dbReference>
<evidence type="ECO:0000313" key="6">
    <source>
        <dbReference type="Proteomes" id="UP001500738"/>
    </source>
</evidence>
<accession>A0ABN1LYB1</accession>
<evidence type="ECO:0000259" key="3">
    <source>
        <dbReference type="Pfam" id="PF02563"/>
    </source>
</evidence>
<keyword evidence="6" id="KW-1185">Reference proteome</keyword>
<dbReference type="Gene3D" id="3.10.560.10">
    <property type="entry name" value="Outer membrane lipoprotein wza domain like"/>
    <property type="match status" value="1"/>
</dbReference>
<dbReference type="Gene3D" id="3.30.1950.10">
    <property type="entry name" value="wza like domain"/>
    <property type="match status" value="1"/>
</dbReference>
<sequence length="213" mass="21944">MNRATAVLLIGLAAGFATTAAAQPSLPVAIQSAPAPGASPASSPLPVYRINPGDELEINVWREDQLQRVVKVLPDGSLSFPLVGSIQGAGRTPVEIERIISAALTNKYVDGKVPDVTVAVRSPSGLQFSVIGKVKGPGIFTPGRYVTLLEALSFAGGADEFASLDNIVIVRKSGAGLVSIPARLGGILRSKSVSSEAVKNIPIIESGDTVIVP</sequence>
<keyword evidence="1 2" id="KW-0732">Signal</keyword>
<dbReference type="Pfam" id="PF02563">
    <property type="entry name" value="Poly_export"/>
    <property type="match status" value="1"/>
</dbReference>
<evidence type="ECO:0008006" key="7">
    <source>
        <dbReference type="Google" id="ProtNLM"/>
    </source>
</evidence>
<feature type="signal peptide" evidence="2">
    <location>
        <begin position="1"/>
        <end position="22"/>
    </location>
</feature>
<dbReference type="Proteomes" id="UP001500738">
    <property type="component" value="Unassembled WGS sequence"/>
</dbReference>
<evidence type="ECO:0000256" key="2">
    <source>
        <dbReference type="SAM" id="SignalP"/>
    </source>
</evidence>
<dbReference type="InterPro" id="IPR019554">
    <property type="entry name" value="Soluble_ligand-bd"/>
</dbReference>
<feature type="domain" description="Soluble ligand binding" evidence="4">
    <location>
        <begin position="128"/>
        <end position="174"/>
    </location>
</feature>
<gene>
    <name evidence="5" type="ORF">GCM10009115_05620</name>
</gene>
<dbReference type="EMBL" id="BAAAFE010000003">
    <property type="protein sequence ID" value="GAA0861749.1"/>
    <property type="molecule type" value="Genomic_DNA"/>
</dbReference>
<proteinExistence type="predicted"/>
<feature type="chain" id="PRO_5045628257" description="Sugar transporter" evidence="2">
    <location>
        <begin position="23"/>
        <end position="213"/>
    </location>
</feature>
<feature type="domain" description="Polysaccharide export protein N-terminal" evidence="3">
    <location>
        <begin position="46"/>
        <end position="120"/>
    </location>
</feature>
<dbReference type="RefSeq" id="WP_343227859.1">
    <property type="nucleotide sequence ID" value="NZ_BAAAFE010000003.1"/>
</dbReference>
<reference evidence="5 6" key="1">
    <citation type="journal article" date="2019" name="Int. J. Syst. Evol. Microbiol.">
        <title>The Global Catalogue of Microorganisms (GCM) 10K type strain sequencing project: providing services to taxonomists for standard genome sequencing and annotation.</title>
        <authorList>
            <consortium name="The Broad Institute Genomics Platform"/>
            <consortium name="The Broad Institute Genome Sequencing Center for Infectious Disease"/>
            <person name="Wu L."/>
            <person name="Ma J."/>
        </authorList>
    </citation>
    <scope>NUCLEOTIDE SEQUENCE [LARGE SCALE GENOMIC DNA]</scope>
    <source>
        <strain evidence="5 6">JCM 15910</strain>
    </source>
</reference>
<organism evidence="5 6">
    <name type="scientific">Sphingopyxis soli</name>
    <dbReference type="NCBI Taxonomy" id="592051"/>
    <lineage>
        <taxon>Bacteria</taxon>
        <taxon>Pseudomonadati</taxon>
        <taxon>Pseudomonadota</taxon>
        <taxon>Alphaproteobacteria</taxon>
        <taxon>Sphingomonadales</taxon>
        <taxon>Sphingomonadaceae</taxon>
        <taxon>Sphingopyxis</taxon>
    </lineage>
</organism>